<accession>A0ABM0TBZ8</accession>
<gene>
    <name evidence="5" type="primary">LOC104708976</name>
</gene>
<reference evidence="4" key="1">
    <citation type="journal article" date="2014" name="Nat. Commun.">
        <title>The emerging biofuel crop Camelina sativa retains a highly undifferentiated hexaploid genome structure.</title>
        <authorList>
            <person name="Kagale S."/>
            <person name="Koh C."/>
            <person name="Nixon J."/>
            <person name="Bollina V."/>
            <person name="Clarke W.E."/>
            <person name="Tuteja R."/>
            <person name="Spillane C."/>
            <person name="Robinson S.J."/>
            <person name="Links M.G."/>
            <person name="Clarke C."/>
            <person name="Higgins E.E."/>
            <person name="Huebert T."/>
            <person name="Sharpe A.G."/>
            <person name="Parkin I.A."/>
        </authorList>
    </citation>
    <scope>NUCLEOTIDE SEQUENCE [LARGE SCALE GENOMIC DNA]</scope>
    <source>
        <strain evidence="4">cv. DH55</strain>
    </source>
</reference>
<evidence type="ECO:0000256" key="2">
    <source>
        <dbReference type="PROSITE-ProRule" id="PRU00176"/>
    </source>
</evidence>
<dbReference type="Proteomes" id="UP000694864">
    <property type="component" value="Chromosome 8"/>
</dbReference>
<dbReference type="InterPro" id="IPR052462">
    <property type="entry name" value="SLIRP/GR-RBP-like"/>
</dbReference>
<dbReference type="InterPro" id="IPR035979">
    <property type="entry name" value="RBD_domain_sf"/>
</dbReference>
<protein>
    <submittedName>
        <fullName evidence="5">Polyadenylate-binding protein, cytoplasmic and nuclear-like isoform X1</fullName>
    </submittedName>
</protein>
<proteinExistence type="predicted"/>
<evidence type="ECO:0000313" key="4">
    <source>
        <dbReference type="Proteomes" id="UP000694864"/>
    </source>
</evidence>
<dbReference type="Gene3D" id="3.30.70.330">
    <property type="match status" value="2"/>
</dbReference>
<dbReference type="PROSITE" id="PS50102">
    <property type="entry name" value="RRM"/>
    <property type="match status" value="2"/>
</dbReference>
<evidence type="ECO:0000259" key="3">
    <source>
        <dbReference type="PROSITE" id="PS50102"/>
    </source>
</evidence>
<feature type="domain" description="RRM" evidence="3">
    <location>
        <begin position="179"/>
        <end position="250"/>
    </location>
</feature>
<feature type="domain" description="RRM" evidence="3">
    <location>
        <begin position="264"/>
        <end position="341"/>
    </location>
</feature>
<keyword evidence="4" id="KW-1185">Reference proteome</keyword>
<evidence type="ECO:0000256" key="1">
    <source>
        <dbReference type="ARBA" id="ARBA00022884"/>
    </source>
</evidence>
<organism evidence="4 5">
    <name type="scientific">Camelina sativa</name>
    <name type="common">False flax</name>
    <name type="synonym">Myagrum sativum</name>
    <dbReference type="NCBI Taxonomy" id="90675"/>
    <lineage>
        <taxon>Eukaryota</taxon>
        <taxon>Viridiplantae</taxon>
        <taxon>Streptophyta</taxon>
        <taxon>Embryophyta</taxon>
        <taxon>Tracheophyta</taxon>
        <taxon>Spermatophyta</taxon>
        <taxon>Magnoliopsida</taxon>
        <taxon>eudicotyledons</taxon>
        <taxon>Gunneridae</taxon>
        <taxon>Pentapetalae</taxon>
        <taxon>rosids</taxon>
        <taxon>malvids</taxon>
        <taxon>Brassicales</taxon>
        <taxon>Brassicaceae</taxon>
        <taxon>Camelineae</taxon>
        <taxon>Camelina</taxon>
    </lineage>
</organism>
<dbReference type="CDD" id="cd00590">
    <property type="entry name" value="RRM_SF"/>
    <property type="match status" value="2"/>
</dbReference>
<sequence length="343" mass="38567">MVEEQNVWGFGSHISESALFDFFDRGRTTSLASVTLHRDAMNNSLRRATLMYGYKDEAKAVSRALSELPLGLGEIHMSLESFPEEEIPARVVSNQMMTTATPLIVTGLQASVPLQSYPTYQLFPDHQSNLPRQGPPMSQITGSQGPLPLPLQSTTSHLSVMFPDHPSNLPRQGPPMSQIKVYVGNISSTTTEDQLRMVFSAHRHVENVSIIRTDGAFIKFKDVEGATAAITHLNGFNFEGRVWHVRYWVKDRREEIRQGMEKRTICYVRNFKYDLHEAGLREMFQHCGEVSYCKIRRDPTGKSRGDGFLEFTTPEAASEAMKLDGKLIVGGRTIYVKPAKSKE</sequence>
<evidence type="ECO:0000313" key="5">
    <source>
        <dbReference type="RefSeq" id="XP_010423934.1"/>
    </source>
</evidence>
<dbReference type="GeneID" id="104708976"/>
<dbReference type="SMART" id="SM00360">
    <property type="entry name" value="RRM"/>
    <property type="match status" value="2"/>
</dbReference>
<dbReference type="PANTHER" id="PTHR48027">
    <property type="entry name" value="HETEROGENEOUS NUCLEAR RIBONUCLEOPROTEIN 87F-RELATED"/>
    <property type="match status" value="1"/>
</dbReference>
<keyword evidence="1 2" id="KW-0694">RNA-binding</keyword>
<dbReference type="InterPro" id="IPR012677">
    <property type="entry name" value="Nucleotide-bd_a/b_plait_sf"/>
</dbReference>
<dbReference type="RefSeq" id="XP_010423934.1">
    <property type="nucleotide sequence ID" value="XM_010425632.2"/>
</dbReference>
<dbReference type="InterPro" id="IPR000504">
    <property type="entry name" value="RRM_dom"/>
</dbReference>
<name>A0ABM0TBZ8_CAMSA</name>
<reference evidence="5" key="2">
    <citation type="submission" date="2025-08" db="UniProtKB">
        <authorList>
            <consortium name="RefSeq"/>
        </authorList>
    </citation>
    <scope>IDENTIFICATION</scope>
    <source>
        <tissue evidence="5">Leaf</tissue>
    </source>
</reference>
<dbReference type="Pfam" id="PF00076">
    <property type="entry name" value="RRM_1"/>
    <property type="match status" value="2"/>
</dbReference>
<dbReference type="SUPFAM" id="SSF54928">
    <property type="entry name" value="RNA-binding domain, RBD"/>
    <property type="match status" value="1"/>
</dbReference>